<evidence type="ECO:0000313" key="8">
    <source>
        <dbReference type="EMBL" id="TFY94220.1"/>
    </source>
</evidence>
<keyword evidence="9" id="KW-1185">Reference proteome</keyword>
<gene>
    <name evidence="8" type="ORF">DYL61_10085</name>
</gene>
<dbReference type="InterPro" id="IPR036316">
    <property type="entry name" value="Pili_assmbl_chap_C_dom_sf"/>
</dbReference>
<evidence type="ECO:0000256" key="2">
    <source>
        <dbReference type="ARBA" id="ARBA00007399"/>
    </source>
</evidence>
<evidence type="ECO:0000259" key="7">
    <source>
        <dbReference type="Pfam" id="PF02753"/>
    </source>
</evidence>
<dbReference type="RefSeq" id="WP_135308218.1">
    <property type="nucleotide sequence ID" value="NZ_QUZT01000014.1"/>
</dbReference>
<comment type="subcellular location">
    <subcellularLocation>
        <location evidence="1">Periplasm</location>
    </subcellularLocation>
</comment>
<protein>
    <submittedName>
        <fullName evidence="8">Molecular chaperone</fullName>
    </submittedName>
</protein>
<dbReference type="Proteomes" id="UP000297734">
    <property type="component" value="Unassembled WGS sequence"/>
</dbReference>
<dbReference type="Pfam" id="PF02753">
    <property type="entry name" value="PapD_C"/>
    <property type="match status" value="1"/>
</dbReference>
<dbReference type="EMBL" id="QUZT01000014">
    <property type="protein sequence ID" value="TFY94220.1"/>
    <property type="molecule type" value="Genomic_DNA"/>
</dbReference>
<dbReference type="GO" id="GO:0071555">
    <property type="term" value="P:cell wall organization"/>
    <property type="evidence" value="ECO:0007669"/>
    <property type="project" value="InterPro"/>
</dbReference>
<dbReference type="AlphaFoldDB" id="A0A4Z0B662"/>
<dbReference type="InterPro" id="IPR013783">
    <property type="entry name" value="Ig-like_fold"/>
</dbReference>
<sequence>MKGWGLACLLIVGHAHAEVVLDRTRTVILTSAREATVQLTNEADSPRVIKLWIDAGDPQQPPEFADVPFTLPTPIKRIDAKKGLALRLIFHPDQAQHLATDRETVYWLNVLSVRPTVAGNAVHLAFRTRIKLFVRPESLPGRAEDAPGELRWRVVDGDLEVHNPSAYHVTLSSVAFNARRNDDPPMLAPYGTTVIPLKTSSDGTGLRFSSIDDHGTIQQHQVQGPLD</sequence>
<keyword evidence="3" id="KW-0732">Signal</keyword>
<proteinExistence type="inferred from homology"/>
<dbReference type="PANTHER" id="PTHR30251">
    <property type="entry name" value="PILUS ASSEMBLY CHAPERONE"/>
    <property type="match status" value="1"/>
</dbReference>
<name>A0A4Z0B662_9PSED</name>
<dbReference type="Gene3D" id="2.60.40.10">
    <property type="entry name" value="Immunoglobulins"/>
    <property type="match status" value="2"/>
</dbReference>
<dbReference type="SUPFAM" id="SSF49584">
    <property type="entry name" value="Periplasmic chaperone C-domain"/>
    <property type="match status" value="1"/>
</dbReference>
<dbReference type="PANTHER" id="PTHR30251:SF2">
    <property type="entry name" value="FIMBRIAL CHAPERONE YADV-RELATED"/>
    <property type="match status" value="1"/>
</dbReference>
<accession>A0A4Z0B662</accession>
<evidence type="ECO:0000256" key="1">
    <source>
        <dbReference type="ARBA" id="ARBA00004418"/>
    </source>
</evidence>
<dbReference type="OrthoDB" id="9131059at2"/>
<dbReference type="InterPro" id="IPR050643">
    <property type="entry name" value="Periplasmic_pilus_chap"/>
</dbReference>
<feature type="domain" description="Pili assembly chaperone N-terminal" evidence="6">
    <location>
        <begin position="19"/>
        <end position="139"/>
    </location>
</feature>
<dbReference type="InterPro" id="IPR016148">
    <property type="entry name" value="Pili_assmbl_chaperone_C"/>
</dbReference>
<dbReference type="GO" id="GO:0030288">
    <property type="term" value="C:outer membrane-bounded periplasmic space"/>
    <property type="evidence" value="ECO:0007669"/>
    <property type="project" value="InterPro"/>
</dbReference>
<keyword evidence="5" id="KW-0143">Chaperone</keyword>
<comment type="caution">
    <text evidence="8">The sequence shown here is derived from an EMBL/GenBank/DDBJ whole genome shotgun (WGS) entry which is preliminary data.</text>
</comment>
<keyword evidence="4" id="KW-0574">Periplasm</keyword>
<evidence type="ECO:0000256" key="5">
    <source>
        <dbReference type="ARBA" id="ARBA00023186"/>
    </source>
</evidence>
<evidence type="ECO:0000259" key="6">
    <source>
        <dbReference type="Pfam" id="PF00345"/>
    </source>
</evidence>
<evidence type="ECO:0000256" key="4">
    <source>
        <dbReference type="ARBA" id="ARBA00022764"/>
    </source>
</evidence>
<dbReference type="InterPro" id="IPR001829">
    <property type="entry name" value="Pili_assmbl_chaperone_bac"/>
</dbReference>
<dbReference type="InterPro" id="IPR008962">
    <property type="entry name" value="PapD-like_sf"/>
</dbReference>
<feature type="domain" description="Pili assembly chaperone C-terminal" evidence="7">
    <location>
        <begin position="161"/>
        <end position="218"/>
    </location>
</feature>
<dbReference type="PRINTS" id="PR00969">
    <property type="entry name" value="CHAPERONPILI"/>
</dbReference>
<evidence type="ECO:0000256" key="3">
    <source>
        <dbReference type="ARBA" id="ARBA00022729"/>
    </source>
</evidence>
<reference evidence="8 9" key="1">
    <citation type="journal article" date="2019" name="Syst. Appl. Microbiol.">
        <title>New species of pathogenic Pseudomonas isolated from citrus in Tunisia: Proposal of Pseudomonas kairouanensis sp. nov. and Pseudomonas nabeulensis sp. nov.</title>
        <authorList>
            <person name="Oueslati M."/>
            <person name="Mulet M."/>
            <person name="Gomila M."/>
            <person name="Berge O."/>
            <person name="Hajlaoui M.R."/>
            <person name="Lalucat J."/>
            <person name="Sadfi-Zouaoui N."/>
            <person name="Garcia-Valdes E."/>
        </authorList>
    </citation>
    <scope>NUCLEOTIDE SEQUENCE [LARGE SCALE GENOMIC DNA]</scope>
    <source>
        <strain evidence="8 9">E10B</strain>
    </source>
</reference>
<dbReference type="Pfam" id="PF00345">
    <property type="entry name" value="PapD_N"/>
    <property type="match status" value="1"/>
</dbReference>
<comment type="similarity">
    <text evidence="2">Belongs to the periplasmic pilus chaperone family.</text>
</comment>
<dbReference type="InterPro" id="IPR016147">
    <property type="entry name" value="Pili_assmbl_chaperone_N"/>
</dbReference>
<organism evidence="8 9">
    <name type="scientific">Pseudomonas nabeulensis</name>
    <dbReference type="NCBI Taxonomy" id="2293833"/>
    <lineage>
        <taxon>Bacteria</taxon>
        <taxon>Pseudomonadati</taxon>
        <taxon>Pseudomonadota</taxon>
        <taxon>Gammaproteobacteria</taxon>
        <taxon>Pseudomonadales</taxon>
        <taxon>Pseudomonadaceae</taxon>
        <taxon>Pseudomonas</taxon>
    </lineage>
</organism>
<dbReference type="SUPFAM" id="SSF49354">
    <property type="entry name" value="PapD-like"/>
    <property type="match status" value="1"/>
</dbReference>
<evidence type="ECO:0000313" key="9">
    <source>
        <dbReference type="Proteomes" id="UP000297734"/>
    </source>
</evidence>